<dbReference type="CTD" id="56945"/>
<evidence type="ECO:0000313" key="1">
    <source>
        <dbReference type="Proteomes" id="UP000079169"/>
    </source>
</evidence>
<organism evidence="1 2">
    <name type="scientific">Diaphorina citri</name>
    <name type="common">Asian citrus psyllid</name>
    <dbReference type="NCBI Taxonomy" id="121845"/>
    <lineage>
        <taxon>Eukaryota</taxon>
        <taxon>Metazoa</taxon>
        <taxon>Ecdysozoa</taxon>
        <taxon>Arthropoda</taxon>
        <taxon>Hexapoda</taxon>
        <taxon>Insecta</taxon>
        <taxon>Pterygota</taxon>
        <taxon>Neoptera</taxon>
        <taxon>Paraneoptera</taxon>
        <taxon>Hemiptera</taxon>
        <taxon>Sternorrhyncha</taxon>
        <taxon>Psylloidea</taxon>
        <taxon>Psyllidae</taxon>
        <taxon>Diaphorininae</taxon>
        <taxon>Diaphorina</taxon>
    </lineage>
</organism>
<keyword evidence="1" id="KW-1185">Reference proteome</keyword>
<gene>
    <name evidence="2" type="primary">LOC103514347</name>
</gene>
<name>A0A1S3DBA7_DIACI</name>
<dbReference type="GO" id="GO:0005763">
    <property type="term" value="C:mitochondrial small ribosomal subunit"/>
    <property type="evidence" value="ECO:0007669"/>
    <property type="project" value="TreeGrafter"/>
</dbReference>
<dbReference type="GO" id="GO:0003735">
    <property type="term" value="F:structural constituent of ribosome"/>
    <property type="evidence" value="ECO:0007669"/>
    <property type="project" value="TreeGrafter"/>
</dbReference>
<keyword evidence="2" id="KW-0687">Ribonucleoprotein</keyword>
<dbReference type="OMA" id="CIDDLLY"/>
<dbReference type="GeneID" id="103514347"/>
<dbReference type="PaxDb" id="121845-A0A1S3DBA7"/>
<reference evidence="2" key="1">
    <citation type="submission" date="2025-08" db="UniProtKB">
        <authorList>
            <consortium name="RefSeq"/>
        </authorList>
    </citation>
    <scope>IDENTIFICATION</scope>
</reference>
<dbReference type="InterPro" id="IPR019374">
    <property type="entry name" value="Ribosomal_mS22"/>
</dbReference>
<keyword evidence="2" id="KW-0689">Ribosomal protein</keyword>
<dbReference type="PANTHER" id="PTHR13071:SF4">
    <property type="entry name" value="SMALL RIBOSOMAL SUBUNIT PROTEIN MS22"/>
    <property type="match status" value="1"/>
</dbReference>
<dbReference type="RefSeq" id="XP_008477443.1">
    <property type="nucleotide sequence ID" value="XM_008479221.3"/>
</dbReference>
<dbReference type="STRING" id="121845.A0A1S3DBA7"/>
<sequence>MFLNKLLPRHLIHAKSLSTKTITKSTSALFFKPEVQELLLKLTRIDLSKVFRKQKYGQELKPPEYKFLTTEEVEKLKEEAYNRAIKKMQMPPIVPARDDSKLEVLSNDKELLGHDVCKYVFTDITFGISDAKRIIVVREPDGLLREANTNERHRMNNIYFSRPGATYKHPDMFEEENLKALCDRKEYVFILDRAATQYEPDDQLYHNILNTTFTHIHENNGFDHLRSTRHFGCLVFFLANNNIIDNLLLQNLHCNMIEDAVWLIKVYQIVNPESKCATVEHIQGKDTEFVQSYIDLDSSKKDILSHFFPSQFLCQYNGIFLSCG</sequence>
<protein>
    <submittedName>
        <fullName evidence="2">28S ribosomal protein S22, mitochondrial</fullName>
    </submittedName>
</protein>
<dbReference type="PANTHER" id="PTHR13071">
    <property type="entry name" value="MITOCHONDRIAL 28S RIBOSOMAL PROTEIN S22"/>
    <property type="match status" value="1"/>
</dbReference>
<accession>A0A1S3DBA7</accession>
<dbReference type="Pfam" id="PF10245">
    <property type="entry name" value="MRP-S22"/>
    <property type="match status" value="1"/>
</dbReference>
<proteinExistence type="predicted"/>
<evidence type="ECO:0000313" key="2">
    <source>
        <dbReference type="RefSeq" id="XP_008477443.1"/>
    </source>
</evidence>
<dbReference type="KEGG" id="dci:103514347"/>
<dbReference type="AlphaFoldDB" id="A0A1S3DBA7"/>
<dbReference type="Proteomes" id="UP000079169">
    <property type="component" value="Unplaced"/>
</dbReference>